<sequence>MWLRESILTFLDYYLTKIDSFLLRVQDAIIAALTYLLRPVATLYRQIVPATKVLHLLHSHCTQPLTRHAQGI</sequence>
<dbReference type="OrthoDB" id="6365086at2759"/>
<gene>
    <name evidence="1" type="ORF">E2C01_099586</name>
</gene>
<dbReference type="EMBL" id="VSRR010138637">
    <property type="protein sequence ID" value="MPD03927.1"/>
    <property type="molecule type" value="Genomic_DNA"/>
</dbReference>
<accession>A0A5B7KBC3</accession>
<dbReference type="AlphaFoldDB" id="A0A5B7KBC3"/>
<proteinExistence type="predicted"/>
<evidence type="ECO:0000313" key="1">
    <source>
        <dbReference type="EMBL" id="MPD03927.1"/>
    </source>
</evidence>
<protein>
    <submittedName>
        <fullName evidence="1">Uncharacterized protein</fullName>
    </submittedName>
</protein>
<evidence type="ECO:0000313" key="2">
    <source>
        <dbReference type="Proteomes" id="UP000324222"/>
    </source>
</evidence>
<dbReference type="Proteomes" id="UP000324222">
    <property type="component" value="Unassembled WGS sequence"/>
</dbReference>
<comment type="caution">
    <text evidence="1">The sequence shown here is derived from an EMBL/GenBank/DDBJ whole genome shotgun (WGS) entry which is preliminary data.</text>
</comment>
<keyword evidence="2" id="KW-1185">Reference proteome</keyword>
<reference evidence="1 2" key="1">
    <citation type="submission" date="2019-05" db="EMBL/GenBank/DDBJ databases">
        <title>Another draft genome of Portunus trituberculatus and its Hox gene families provides insights of decapod evolution.</title>
        <authorList>
            <person name="Jeong J.-H."/>
            <person name="Song I."/>
            <person name="Kim S."/>
            <person name="Choi T."/>
            <person name="Kim D."/>
            <person name="Ryu S."/>
            <person name="Kim W."/>
        </authorList>
    </citation>
    <scope>NUCLEOTIDE SEQUENCE [LARGE SCALE GENOMIC DNA]</scope>
    <source>
        <tissue evidence="1">Muscle</tissue>
    </source>
</reference>
<name>A0A5B7KBC3_PORTR</name>
<organism evidence="1 2">
    <name type="scientific">Portunus trituberculatus</name>
    <name type="common">Swimming crab</name>
    <name type="synonym">Neptunus trituberculatus</name>
    <dbReference type="NCBI Taxonomy" id="210409"/>
    <lineage>
        <taxon>Eukaryota</taxon>
        <taxon>Metazoa</taxon>
        <taxon>Ecdysozoa</taxon>
        <taxon>Arthropoda</taxon>
        <taxon>Crustacea</taxon>
        <taxon>Multicrustacea</taxon>
        <taxon>Malacostraca</taxon>
        <taxon>Eumalacostraca</taxon>
        <taxon>Eucarida</taxon>
        <taxon>Decapoda</taxon>
        <taxon>Pleocyemata</taxon>
        <taxon>Brachyura</taxon>
        <taxon>Eubrachyura</taxon>
        <taxon>Portunoidea</taxon>
        <taxon>Portunidae</taxon>
        <taxon>Portuninae</taxon>
        <taxon>Portunus</taxon>
    </lineage>
</organism>